<dbReference type="InterPro" id="IPR025943">
    <property type="entry name" value="Sigma_54_int_dom_ATP-bd_2"/>
</dbReference>
<dbReference type="PROSITE" id="PS00676">
    <property type="entry name" value="SIGMA54_INTERACT_2"/>
    <property type="match status" value="1"/>
</dbReference>
<accession>A0A429XZA5</accession>
<dbReference type="InterPro" id="IPR002078">
    <property type="entry name" value="Sigma_54_int"/>
</dbReference>
<dbReference type="InterPro" id="IPR035965">
    <property type="entry name" value="PAS-like_dom_sf"/>
</dbReference>
<reference evidence="11" key="1">
    <citation type="submission" date="2018-12" db="EMBL/GenBank/DDBJ databases">
        <authorList>
            <person name="Sun L."/>
            <person name="Chen Z."/>
        </authorList>
    </citation>
    <scope>NUCLEOTIDE SEQUENCE [LARGE SCALE GENOMIC DNA]</scope>
    <source>
        <strain evidence="11">3-2-2</strain>
    </source>
</reference>
<dbReference type="Gene3D" id="1.10.8.60">
    <property type="match status" value="1"/>
</dbReference>
<dbReference type="RefSeq" id="WP_126050463.1">
    <property type="nucleotide sequence ID" value="NZ_QYTV02000004.1"/>
</dbReference>
<dbReference type="OrthoDB" id="9771372at2"/>
<protein>
    <recommendedName>
        <fullName evidence="7">HTH-type transcriptional regulatory protein TyrR</fullName>
    </recommendedName>
</protein>
<feature type="domain" description="Sigma-54 factor interaction" evidence="9">
    <location>
        <begin position="149"/>
        <end position="377"/>
    </location>
</feature>
<dbReference type="SMART" id="SM00382">
    <property type="entry name" value="AAA"/>
    <property type="match status" value="1"/>
</dbReference>
<keyword evidence="1" id="KW-0547">Nucleotide-binding</keyword>
<dbReference type="Gene3D" id="3.30.450.20">
    <property type="entry name" value="PAS domain"/>
    <property type="match status" value="1"/>
</dbReference>
<keyword evidence="8" id="KW-0175">Coiled coil</keyword>
<keyword evidence="12" id="KW-1185">Reference proteome</keyword>
<feature type="domain" description="PAS" evidence="10">
    <location>
        <begin position="5"/>
        <end position="55"/>
    </location>
</feature>
<dbReference type="SUPFAM" id="SSF52540">
    <property type="entry name" value="P-loop containing nucleoside triphosphate hydrolases"/>
    <property type="match status" value="1"/>
</dbReference>
<evidence type="ECO:0000313" key="12">
    <source>
        <dbReference type="Proteomes" id="UP000287156"/>
    </source>
</evidence>
<comment type="caution">
    <text evidence="11">The sequence shown here is derived from an EMBL/GenBank/DDBJ whole genome shotgun (WGS) entry which is preliminary data.</text>
</comment>
<keyword evidence="5" id="KW-0238">DNA-binding</keyword>
<dbReference type="InterPro" id="IPR025662">
    <property type="entry name" value="Sigma_54_int_dom_ATP-bd_1"/>
</dbReference>
<dbReference type="NCBIfam" id="TIGR00229">
    <property type="entry name" value="sensory_box"/>
    <property type="match status" value="1"/>
</dbReference>
<dbReference type="PROSITE" id="PS50112">
    <property type="entry name" value="PAS"/>
    <property type="match status" value="1"/>
</dbReference>
<evidence type="ECO:0000259" key="9">
    <source>
        <dbReference type="PROSITE" id="PS50045"/>
    </source>
</evidence>
<dbReference type="SMART" id="SM00091">
    <property type="entry name" value="PAS"/>
    <property type="match status" value="1"/>
</dbReference>
<dbReference type="InterPro" id="IPR025944">
    <property type="entry name" value="Sigma_54_int_dom_CS"/>
</dbReference>
<dbReference type="PROSITE" id="PS00675">
    <property type="entry name" value="SIGMA54_INTERACT_1"/>
    <property type="match status" value="1"/>
</dbReference>
<dbReference type="GO" id="GO:0003677">
    <property type="term" value="F:DNA binding"/>
    <property type="evidence" value="ECO:0007669"/>
    <property type="project" value="UniProtKB-KW"/>
</dbReference>
<dbReference type="InterPro" id="IPR003593">
    <property type="entry name" value="AAA+_ATPase"/>
</dbReference>
<evidence type="ECO:0000313" key="11">
    <source>
        <dbReference type="EMBL" id="RST74118.1"/>
    </source>
</evidence>
<keyword evidence="3" id="KW-0067">ATP-binding</keyword>
<dbReference type="Pfam" id="PF18024">
    <property type="entry name" value="HTH_50"/>
    <property type="match status" value="1"/>
</dbReference>
<gene>
    <name evidence="11" type="ORF">D4T97_010575</name>
</gene>
<dbReference type="EMBL" id="QYTV02000004">
    <property type="protein sequence ID" value="RST74118.1"/>
    <property type="molecule type" value="Genomic_DNA"/>
</dbReference>
<dbReference type="CDD" id="cd00130">
    <property type="entry name" value="PAS"/>
    <property type="match status" value="1"/>
</dbReference>
<dbReference type="InterPro" id="IPR009057">
    <property type="entry name" value="Homeodomain-like_sf"/>
</dbReference>
<proteinExistence type="predicted"/>
<dbReference type="CDD" id="cd00009">
    <property type="entry name" value="AAA"/>
    <property type="match status" value="1"/>
</dbReference>
<organism evidence="11 12">
    <name type="scientific">Siminovitchia acidinfaciens</name>
    <dbReference type="NCBI Taxonomy" id="2321395"/>
    <lineage>
        <taxon>Bacteria</taxon>
        <taxon>Bacillati</taxon>
        <taxon>Bacillota</taxon>
        <taxon>Bacilli</taxon>
        <taxon>Bacillales</taxon>
        <taxon>Bacillaceae</taxon>
        <taxon>Siminovitchia</taxon>
    </lineage>
</organism>
<evidence type="ECO:0000256" key="3">
    <source>
        <dbReference type="ARBA" id="ARBA00022840"/>
    </source>
</evidence>
<dbReference type="InterPro" id="IPR058031">
    <property type="entry name" value="AAA_lid_NorR"/>
</dbReference>
<dbReference type="Gene3D" id="1.10.10.60">
    <property type="entry name" value="Homeodomain-like"/>
    <property type="match status" value="1"/>
</dbReference>
<dbReference type="GO" id="GO:0006355">
    <property type="term" value="P:regulation of DNA-templated transcription"/>
    <property type="evidence" value="ECO:0007669"/>
    <property type="project" value="InterPro"/>
</dbReference>
<evidence type="ECO:0000256" key="7">
    <source>
        <dbReference type="ARBA" id="ARBA00029500"/>
    </source>
</evidence>
<dbReference type="PANTHER" id="PTHR32071:SF57">
    <property type="entry name" value="C4-DICARBOXYLATE TRANSPORT TRANSCRIPTIONAL REGULATORY PROTEIN DCTD"/>
    <property type="match status" value="1"/>
</dbReference>
<dbReference type="PANTHER" id="PTHR32071">
    <property type="entry name" value="TRANSCRIPTIONAL REGULATORY PROTEIN"/>
    <property type="match status" value="1"/>
</dbReference>
<dbReference type="Pfam" id="PF00158">
    <property type="entry name" value="Sigma54_activat"/>
    <property type="match status" value="1"/>
</dbReference>
<dbReference type="SUPFAM" id="SSF55785">
    <property type="entry name" value="PYP-like sensor domain (PAS domain)"/>
    <property type="match status" value="1"/>
</dbReference>
<keyword evidence="2" id="KW-0058">Aromatic hydrocarbons catabolism</keyword>
<evidence type="ECO:0000256" key="6">
    <source>
        <dbReference type="ARBA" id="ARBA00023163"/>
    </source>
</evidence>
<sequence>MALEIGERWEEIVDGLYTDVIITDKHGTIVYANDSTEYWFKMNKDEIIGNSVFELEKKRVFYPSVARMVIESSQKQTLIQQTRNEKKLLVTGNIIYDDKRNIEYIVCYSQDITEIEKMKSYIKKVENELENVKKELQYYQKLQMEDSHVVAKSPNMQRVLSMMDRVADTDATVLLTGESGVGKSLLAEQLHKKSNRKGEFVSINCSSIPESLIESELFGYKPGAFTGASQKGKVGLVEKAHNGTLFLDEIGELPVNVQAKLLMLIQEKTFYRIGDAQPKEVNFRLVAATNVNLEERIKEGAFREDLYFRLSVIHISIPPLRERQEDLLNLLMNMIKKFNKRYGRHKDLTHETIDCLLRYSWPGNVRELSNIIERLVLTIEEDVILPEHLPENINTAHLAAPFIEVGHKSLKEILEATEIRVLKDAREKYNSTTKMAKLLKVSQPTIVRKLKKYGL</sequence>
<name>A0A429XZA5_9BACI</name>
<dbReference type="AlphaFoldDB" id="A0A429XZA5"/>
<dbReference type="FunFam" id="3.40.50.300:FF:000006">
    <property type="entry name" value="DNA-binding transcriptional regulator NtrC"/>
    <property type="match status" value="1"/>
</dbReference>
<dbReference type="PROSITE" id="PS50045">
    <property type="entry name" value="SIGMA54_INTERACT_4"/>
    <property type="match status" value="1"/>
</dbReference>
<dbReference type="Pfam" id="PF13426">
    <property type="entry name" value="PAS_9"/>
    <property type="match status" value="1"/>
</dbReference>
<dbReference type="InterPro" id="IPR000014">
    <property type="entry name" value="PAS"/>
</dbReference>
<keyword evidence="6" id="KW-0804">Transcription</keyword>
<dbReference type="SUPFAM" id="SSF46689">
    <property type="entry name" value="Homeodomain-like"/>
    <property type="match status" value="1"/>
</dbReference>
<evidence type="ECO:0000256" key="2">
    <source>
        <dbReference type="ARBA" id="ARBA00022797"/>
    </source>
</evidence>
<evidence type="ECO:0000256" key="5">
    <source>
        <dbReference type="ARBA" id="ARBA00023125"/>
    </source>
</evidence>
<evidence type="ECO:0000256" key="1">
    <source>
        <dbReference type="ARBA" id="ARBA00022741"/>
    </source>
</evidence>
<dbReference type="InterPro" id="IPR027417">
    <property type="entry name" value="P-loop_NTPase"/>
</dbReference>
<evidence type="ECO:0000256" key="4">
    <source>
        <dbReference type="ARBA" id="ARBA00023015"/>
    </source>
</evidence>
<evidence type="ECO:0000259" key="10">
    <source>
        <dbReference type="PROSITE" id="PS50112"/>
    </source>
</evidence>
<evidence type="ECO:0000256" key="8">
    <source>
        <dbReference type="SAM" id="Coils"/>
    </source>
</evidence>
<dbReference type="PROSITE" id="PS00688">
    <property type="entry name" value="SIGMA54_INTERACT_3"/>
    <property type="match status" value="1"/>
</dbReference>
<dbReference type="Pfam" id="PF25601">
    <property type="entry name" value="AAA_lid_14"/>
    <property type="match status" value="1"/>
</dbReference>
<dbReference type="GO" id="GO:0005524">
    <property type="term" value="F:ATP binding"/>
    <property type="evidence" value="ECO:0007669"/>
    <property type="project" value="UniProtKB-KW"/>
</dbReference>
<feature type="coiled-coil region" evidence="8">
    <location>
        <begin position="115"/>
        <end position="142"/>
    </location>
</feature>
<keyword evidence="4" id="KW-0805">Transcription regulation</keyword>
<dbReference type="Proteomes" id="UP000287156">
    <property type="component" value="Unassembled WGS sequence"/>
</dbReference>
<dbReference type="Gene3D" id="3.40.50.300">
    <property type="entry name" value="P-loop containing nucleotide triphosphate hydrolases"/>
    <property type="match status" value="1"/>
</dbReference>
<dbReference type="InterPro" id="IPR030828">
    <property type="entry name" value="HTH_TyrR"/>
</dbReference>